<dbReference type="SUPFAM" id="SSF75217">
    <property type="entry name" value="alpha/beta knot"/>
    <property type="match status" value="1"/>
</dbReference>
<keyword evidence="5" id="KW-0698">rRNA processing</keyword>
<dbReference type="GO" id="GO:0005737">
    <property type="term" value="C:cytoplasm"/>
    <property type="evidence" value="ECO:0007669"/>
    <property type="project" value="UniProtKB-SubCell"/>
</dbReference>
<dbReference type="GO" id="GO:0070042">
    <property type="term" value="F:rRNA (uridine-N3-)-methyltransferase activity"/>
    <property type="evidence" value="ECO:0007669"/>
    <property type="project" value="TreeGrafter"/>
</dbReference>
<evidence type="ECO:0000256" key="7">
    <source>
        <dbReference type="ARBA" id="ARBA00022679"/>
    </source>
</evidence>
<evidence type="ECO:0000256" key="10">
    <source>
        <dbReference type="ARBA" id="ARBA00047944"/>
    </source>
</evidence>
<evidence type="ECO:0000256" key="4">
    <source>
        <dbReference type="ARBA" id="ARBA00022490"/>
    </source>
</evidence>
<sequence>MTTPRFYCPGPLQAGTEIVLPDEVAHHALRVLRLRDGAGIVLFDGEGGETPATVHADGRRGLARLGQHDPREAELPGPITLVQGLPAGDKMEWVIEKAVEMGVSRIAPIAARRSVLQLDGPRLEKRLARWQALARSASEQCGRNRVARVDAPATLPQWLAVHPGTAFLCHPDAQQDLAQALPPPDAARQGFAFLVGPEGGWDDEELQAATRAGIQAIRFGPRVLRTETAGIALVAAATALLGWQG</sequence>
<keyword evidence="6 13" id="KW-0489">Methyltransferase</keyword>
<dbReference type="PANTHER" id="PTHR30027:SF3">
    <property type="entry name" value="16S RRNA (URACIL(1498)-N(3))-METHYLTRANSFERASE"/>
    <property type="match status" value="1"/>
</dbReference>
<dbReference type="SUPFAM" id="SSF88697">
    <property type="entry name" value="PUA domain-like"/>
    <property type="match status" value="1"/>
</dbReference>
<gene>
    <name evidence="13" type="ORF">RAN3_3263</name>
</gene>
<evidence type="ECO:0000256" key="8">
    <source>
        <dbReference type="ARBA" id="ARBA00022691"/>
    </source>
</evidence>
<dbReference type="NCBIfam" id="TIGR00046">
    <property type="entry name" value="RsmE family RNA methyltransferase"/>
    <property type="match status" value="1"/>
</dbReference>
<dbReference type="InterPro" id="IPR029028">
    <property type="entry name" value="Alpha/beta_knot_MTases"/>
</dbReference>
<proteinExistence type="inferred from homology"/>
<dbReference type="Pfam" id="PF04452">
    <property type="entry name" value="Methyltrans_RNA"/>
    <property type="match status" value="1"/>
</dbReference>
<dbReference type="InterPro" id="IPR029026">
    <property type="entry name" value="tRNA_m1G_MTases_N"/>
</dbReference>
<name>A0A484UWD3_9ZZZZ</name>
<comment type="catalytic activity">
    <reaction evidence="10">
        <text>uridine(1498) in 16S rRNA + S-adenosyl-L-methionine = N(3)-methyluridine(1498) in 16S rRNA + S-adenosyl-L-homocysteine + H(+)</text>
        <dbReference type="Rhea" id="RHEA:42920"/>
        <dbReference type="Rhea" id="RHEA-COMP:10283"/>
        <dbReference type="Rhea" id="RHEA-COMP:10284"/>
        <dbReference type="ChEBI" id="CHEBI:15378"/>
        <dbReference type="ChEBI" id="CHEBI:57856"/>
        <dbReference type="ChEBI" id="CHEBI:59789"/>
        <dbReference type="ChEBI" id="CHEBI:65315"/>
        <dbReference type="ChEBI" id="CHEBI:74502"/>
        <dbReference type="EC" id="2.1.1.193"/>
    </reaction>
</comment>
<dbReference type="CDD" id="cd18084">
    <property type="entry name" value="RsmE-like"/>
    <property type="match status" value="1"/>
</dbReference>
<dbReference type="Pfam" id="PF20260">
    <property type="entry name" value="PUA_4"/>
    <property type="match status" value="1"/>
</dbReference>
<comment type="subcellular location">
    <subcellularLocation>
        <location evidence="1">Cytoplasm</location>
    </subcellularLocation>
</comment>
<evidence type="ECO:0000313" key="13">
    <source>
        <dbReference type="EMBL" id="VFR90916.1"/>
    </source>
</evidence>
<evidence type="ECO:0000259" key="12">
    <source>
        <dbReference type="Pfam" id="PF20260"/>
    </source>
</evidence>
<dbReference type="PANTHER" id="PTHR30027">
    <property type="entry name" value="RIBOSOMAL RNA SMALL SUBUNIT METHYLTRANSFERASE E"/>
    <property type="match status" value="1"/>
</dbReference>
<evidence type="ECO:0000259" key="11">
    <source>
        <dbReference type="Pfam" id="PF04452"/>
    </source>
</evidence>
<dbReference type="PIRSF" id="PIRSF015601">
    <property type="entry name" value="MTase_slr0722"/>
    <property type="match status" value="1"/>
</dbReference>
<dbReference type="NCBIfam" id="NF008692">
    <property type="entry name" value="PRK11713.1-5"/>
    <property type="match status" value="1"/>
</dbReference>
<evidence type="ECO:0000256" key="1">
    <source>
        <dbReference type="ARBA" id="ARBA00004496"/>
    </source>
</evidence>
<feature type="domain" description="Ribosomal RNA small subunit methyltransferase E methyltransferase" evidence="11">
    <location>
        <begin position="74"/>
        <end position="236"/>
    </location>
</feature>
<dbReference type="Gene3D" id="3.40.1280.10">
    <property type="match status" value="1"/>
</dbReference>
<feature type="domain" description="Ribosomal RNA small subunit methyltransferase E PUA-like" evidence="12">
    <location>
        <begin position="20"/>
        <end position="55"/>
    </location>
</feature>
<evidence type="ECO:0000256" key="3">
    <source>
        <dbReference type="ARBA" id="ARBA00012328"/>
    </source>
</evidence>
<evidence type="ECO:0000256" key="5">
    <source>
        <dbReference type="ARBA" id="ARBA00022552"/>
    </source>
</evidence>
<dbReference type="Gene3D" id="2.40.240.20">
    <property type="entry name" value="Hypothetical PUA domain-like, domain 1"/>
    <property type="match status" value="1"/>
</dbReference>
<dbReference type="InterPro" id="IPR046886">
    <property type="entry name" value="RsmE_MTase_dom"/>
</dbReference>
<protein>
    <recommendedName>
        <fullName evidence="3">16S rRNA (uracil(1498)-N(3))-methyltransferase</fullName>
        <ecNumber evidence="3">2.1.1.193</ecNumber>
    </recommendedName>
</protein>
<comment type="similarity">
    <text evidence="2">Belongs to the RNA methyltransferase RsmE family.</text>
</comment>
<keyword evidence="7 13" id="KW-0808">Transferase</keyword>
<dbReference type="InterPro" id="IPR046887">
    <property type="entry name" value="RsmE_PUA-like"/>
</dbReference>
<organism evidence="13">
    <name type="scientific">plant metagenome</name>
    <dbReference type="NCBI Taxonomy" id="1297885"/>
    <lineage>
        <taxon>unclassified sequences</taxon>
        <taxon>metagenomes</taxon>
        <taxon>organismal metagenomes</taxon>
    </lineage>
</organism>
<dbReference type="AlphaFoldDB" id="A0A484UWD3"/>
<comment type="function">
    <text evidence="9">Specifically methylates the N3 position of the uracil ring of uridine 1498 (m3U1498) in 16S rRNA. Acts on the fully assembled 30S ribosomal subunit.</text>
</comment>
<dbReference type="EMBL" id="CAADIO010000024">
    <property type="protein sequence ID" value="VFR90916.1"/>
    <property type="molecule type" value="Genomic_DNA"/>
</dbReference>
<reference evidence="13" key="1">
    <citation type="submission" date="2019-03" db="EMBL/GenBank/DDBJ databases">
        <authorList>
            <person name="Danneels B."/>
        </authorList>
    </citation>
    <scope>NUCLEOTIDE SEQUENCE</scope>
</reference>
<dbReference type="InterPro" id="IPR006700">
    <property type="entry name" value="RsmE"/>
</dbReference>
<evidence type="ECO:0000256" key="6">
    <source>
        <dbReference type="ARBA" id="ARBA00022603"/>
    </source>
</evidence>
<keyword evidence="8" id="KW-0949">S-adenosyl-L-methionine</keyword>
<accession>A0A484UWD3</accession>
<dbReference type="GO" id="GO:0070475">
    <property type="term" value="P:rRNA base methylation"/>
    <property type="evidence" value="ECO:0007669"/>
    <property type="project" value="TreeGrafter"/>
</dbReference>
<keyword evidence="4" id="KW-0963">Cytoplasm</keyword>
<evidence type="ECO:0000256" key="9">
    <source>
        <dbReference type="ARBA" id="ARBA00025699"/>
    </source>
</evidence>
<dbReference type="InterPro" id="IPR015947">
    <property type="entry name" value="PUA-like_sf"/>
</dbReference>
<evidence type="ECO:0000256" key="2">
    <source>
        <dbReference type="ARBA" id="ARBA00005528"/>
    </source>
</evidence>
<dbReference type="EC" id="2.1.1.193" evidence="3"/>